<keyword evidence="4 7" id="KW-0949">S-adenosyl-L-methionine</keyword>
<dbReference type="InterPro" id="IPR049560">
    <property type="entry name" value="MeTrfase_RsmB-F_NOP2_cat"/>
</dbReference>
<dbReference type="RefSeq" id="WP_135073840.1">
    <property type="nucleotide sequence ID" value="NZ_CP038267.1"/>
</dbReference>
<dbReference type="Proteomes" id="UP000294894">
    <property type="component" value="Chromosome"/>
</dbReference>
<feature type="domain" description="SAM-dependent MTase RsmB/NOP-type" evidence="8">
    <location>
        <begin position="174"/>
        <end position="454"/>
    </location>
</feature>
<comment type="function">
    <text evidence="6">May act as RNA methyltransferase.</text>
</comment>
<evidence type="ECO:0000256" key="6">
    <source>
        <dbReference type="ARBA" id="ARBA00059465"/>
    </source>
</evidence>
<dbReference type="PANTHER" id="PTHR22807">
    <property type="entry name" value="NOP2 YEAST -RELATED NOL1/NOP2/FMU SUN DOMAIN-CONTAINING"/>
    <property type="match status" value="1"/>
</dbReference>
<dbReference type="InterPro" id="IPR023267">
    <property type="entry name" value="RCMT"/>
</dbReference>
<dbReference type="KEGG" id="noy:EXE57_02890"/>
<dbReference type="SUPFAM" id="SSF48013">
    <property type="entry name" value="NusB-like"/>
    <property type="match status" value="1"/>
</dbReference>
<evidence type="ECO:0000256" key="5">
    <source>
        <dbReference type="ARBA" id="ARBA00022884"/>
    </source>
</evidence>
<dbReference type="EMBL" id="CP038267">
    <property type="protein sequence ID" value="QBR91332.1"/>
    <property type="molecule type" value="Genomic_DNA"/>
</dbReference>
<dbReference type="InterPro" id="IPR035926">
    <property type="entry name" value="NusB-like_sf"/>
</dbReference>
<dbReference type="SUPFAM" id="SSF53335">
    <property type="entry name" value="S-adenosyl-L-methionine-dependent methyltransferases"/>
    <property type="match status" value="1"/>
</dbReference>
<feature type="binding site" evidence="7">
    <location>
        <position position="323"/>
    </location>
    <ligand>
        <name>S-adenosyl-L-methionine</name>
        <dbReference type="ChEBI" id="CHEBI:59789"/>
    </ligand>
</feature>
<dbReference type="InterPro" id="IPR029063">
    <property type="entry name" value="SAM-dependent_MTases_sf"/>
</dbReference>
<dbReference type="InterPro" id="IPR001678">
    <property type="entry name" value="MeTrfase_RsmB-F_NOP2_dom"/>
</dbReference>
<evidence type="ECO:0000256" key="1">
    <source>
        <dbReference type="ARBA" id="ARBA00007494"/>
    </source>
</evidence>
<feature type="binding site" evidence="7">
    <location>
        <position position="340"/>
    </location>
    <ligand>
        <name>S-adenosyl-L-methionine</name>
        <dbReference type="ChEBI" id="CHEBI:59789"/>
    </ligand>
</feature>
<protein>
    <submittedName>
        <fullName evidence="9">rRNA cytosine-C5-methyltransferase</fullName>
    </submittedName>
</protein>
<dbReference type="GO" id="GO:0001510">
    <property type="term" value="P:RNA methylation"/>
    <property type="evidence" value="ECO:0007669"/>
    <property type="project" value="InterPro"/>
</dbReference>
<dbReference type="Pfam" id="PF01189">
    <property type="entry name" value="Methyltr_RsmB-F"/>
    <property type="match status" value="1"/>
</dbReference>
<keyword evidence="3 7" id="KW-0808">Transferase</keyword>
<sequence length="454" mass="47441">MTAEAGGRRPSRTTADPARLAAYDVLRAVRTEDAYANLVLPQVLAKHRLSGRDAAFATELASGTLRRQGTYDAVVDACLDRGRVQGRIRDVLRLGTHQLLSMRVGTHAAVSATVDLARTRTGPRSAGLVNAVLRKVAAHDLATWVARVAPDATADPVGHAAVAHSHPRWVVEELALALGPRRDELERLLVADNASPSVVLVARPGRAEVAELPGEPTVLSPYGVVLPGGDPGSVPAVAEGRAGVQDEGSQLVALALAAAPVDGEDGRWLDLCAGPGGKAALLAALAAQAGSSLVAAERQPHRAALVARALAGADGVTGILTADGTTPAWRPGTFDRVLVDAPCSGLGALRRRPESRWRRQPGDVEDLVPLQRSLLASALDSVRRGGVVLYATCSPVVAETVGVLEAVLAERPDARLEPVPLDLPDAEGPLPGTVQLWPHRHATDAMFLGLVRRV</sequence>
<dbReference type="Gene3D" id="3.40.50.150">
    <property type="entry name" value="Vaccinia Virus protein VP39"/>
    <property type="match status" value="1"/>
</dbReference>
<dbReference type="GO" id="GO:0003723">
    <property type="term" value="F:RNA binding"/>
    <property type="evidence" value="ECO:0007669"/>
    <property type="project" value="UniProtKB-UniRule"/>
</dbReference>
<dbReference type="OrthoDB" id="9810297at2"/>
<proteinExistence type="inferred from homology"/>
<evidence type="ECO:0000313" key="10">
    <source>
        <dbReference type="Proteomes" id="UP000294894"/>
    </source>
</evidence>
<dbReference type="FunFam" id="3.40.50.150:FF:000257">
    <property type="entry name" value="16S rRNA methyltransferase"/>
    <property type="match status" value="1"/>
</dbReference>
<dbReference type="Pfam" id="PF01029">
    <property type="entry name" value="NusB"/>
    <property type="match status" value="1"/>
</dbReference>
<organism evidence="9 10">
    <name type="scientific">Nocardioides euryhalodurans</name>
    <dbReference type="NCBI Taxonomy" id="2518370"/>
    <lineage>
        <taxon>Bacteria</taxon>
        <taxon>Bacillati</taxon>
        <taxon>Actinomycetota</taxon>
        <taxon>Actinomycetes</taxon>
        <taxon>Propionibacteriales</taxon>
        <taxon>Nocardioidaceae</taxon>
        <taxon>Nocardioides</taxon>
    </lineage>
</organism>
<comment type="similarity">
    <text evidence="1 7">Belongs to the class I-like SAM-binding methyltransferase superfamily. RsmB/NOP family.</text>
</comment>
<evidence type="ECO:0000256" key="2">
    <source>
        <dbReference type="ARBA" id="ARBA00022603"/>
    </source>
</evidence>
<dbReference type="GO" id="GO:0006355">
    <property type="term" value="P:regulation of DNA-templated transcription"/>
    <property type="evidence" value="ECO:0007669"/>
    <property type="project" value="InterPro"/>
</dbReference>
<dbReference type="InterPro" id="IPR018314">
    <property type="entry name" value="RsmB/NOL1/NOP2-like_CS"/>
</dbReference>
<feature type="binding site" evidence="7">
    <location>
        <begin position="272"/>
        <end position="278"/>
    </location>
    <ligand>
        <name>S-adenosyl-L-methionine</name>
        <dbReference type="ChEBI" id="CHEBI:59789"/>
    </ligand>
</feature>
<feature type="active site" description="Nucleophile" evidence="7">
    <location>
        <position position="393"/>
    </location>
</feature>
<keyword evidence="2 7" id="KW-0489">Methyltransferase</keyword>
<keyword evidence="5 7" id="KW-0694">RNA-binding</keyword>
<dbReference type="GO" id="GO:0008173">
    <property type="term" value="F:RNA methyltransferase activity"/>
    <property type="evidence" value="ECO:0007669"/>
    <property type="project" value="InterPro"/>
</dbReference>
<feature type="binding site" evidence="7">
    <location>
        <position position="297"/>
    </location>
    <ligand>
        <name>S-adenosyl-L-methionine</name>
        <dbReference type="ChEBI" id="CHEBI:59789"/>
    </ligand>
</feature>
<evidence type="ECO:0000256" key="4">
    <source>
        <dbReference type="ARBA" id="ARBA00022691"/>
    </source>
</evidence>
<name>A0A4V1BDJ4_9ACTN</name>
<evidence type="ECO:0000256" key="7">
    <source>
        <dbReference type="PROSITE-ProRule" id="PRU01023"/>
    </source>
</evidence>
<evidence type="ECO:0000259" key="8">
    <source>
        <dbReference type="PROSITE" id="PS51686"/>
    </source>
</evidence>
<evidence type="ECO:0000313" key="9">
    <source>
        <dbReference type="EMBL" id="QBR91332.1"/>
    </source>
</evidence>
<dbReference type="InterPro" id="IPR006027">
    <property type="entry name" value="NusB_RsmB_TIM44"/>
</dbReference>
<keyword evidence="10" id="KW-1185">Reference proteome</keyword>
<dbReference type="PRINTS" id="PR02008">
    <property type="entry name" value="RCMTFAMILY"/>
</dbReference>
<dbReference type="AlphaFoldDB" id="A0A4V1BDJ4"/>
<dbReference type="Gene3D" id="1.10.940.10">
    <property type="entry name" value="NusB-like"/>
    <property type="match status" value="1"/>
</dbReference>
<gene>
    <name evidence="9" type="ORF">EXE57_02890</name>
</gene>
<evidence type="ECO:0000256" key="3">
    <source>
        <dbReference type="ARBA" id="ARBA00022679"/>
    </source>
</evidence>
<dbReference type="PANTHER" id="PTHR22807:SF53">
    <property type="entry name" value="RIBOSOMAL RNA SMALL SUBUNIT METHYLTRANSFERASE B-RELATED"/>
    <property type="match status" value="1"/>
</dbReference>
<dbReference type="PROSITE" id="PS01153">
    <property type="entry name" value="NOL1_NOP2_SUN"/>
    <property type="match status" value="1"/>
</dbReference>
<dbReference type="PROSITE" id="PS51686">
    <property type="entry name" value="SAM_MT_RSMB_NOP"/>
    <property type="match status" value="1"/>
</dbReference>
<reference evidence="9 10" key="1">
    <citation type="submission" date="2019-03" db="EMBL/GenBank/DDBJ databases">
        <title>Three New Species of Nocardioides, Nocardioides euryhalodurans sp. nov., Nocardioides seonyuensis sp. nov. and Nocardioides eburneoflavus sp. nov., Iolated from Soil.</title>
        <authorList>
            <person name="Roh S.G."/>
            <person name="Lee C."/>
            <person name="Kim M.-K."/>
            <person name="Kim S.B."/>
        </authorList>
    </citation>
    <scope>NUCLEOTIDE SEQUENCE [LARGE SCALE GENOMIC DNA]</scope>
    <source>
        <strain evidence="9 10">MMS17-SY117</strain>
    </source>
</reference>
<accession>A0A4V1BDJ4</accession>